<dbReference type="Gene3D" id="3.30.70.100">
    <property type="match status" value="3"/>
</dbReference>
<dbReference type="PANTHER" id="PTHR30069">
    <property type="entry name" value="TONB-DEPENDENT OUTER MEMBRANE RECEPTOR"/>
    <property type="match status" value="1"/>
</dbReference>
<sequence length="1066" mass="118779">MKVFNILLLLCAMVTLPVYAQTGKQDTTVTFKVKGNCGMCKKRIEKAAVAAGVHQASWTKANEAITVTYNPSKIRLNNIKQHIADAGHDTDGIKADQKAYDNLHQCCKYERTQAAPPPIAEPEMSGYKQDSTATFKVSGNCGMCKKRIEKAALTKGVQQATWDESTGIVSLQYDSSKIKLLQIKQNIAAAGHDTEEVKADDKVYDSLHDCCKYERLQAAPIAAISVAKPGSAVDRDSTITFAVAGNCAMCKKRIETAAHKDGVKSAVWDINTGILTTTYDSSKIKLEQIKKNIAEVGHDTEGVRANDEAYQNLHECCKHDRLQADNSAENVSVAGKSKDEVMGVVVEESKNGTLTPIPSVNVRWLEKKDSQTLTNENGVFKIRHEKGLTNLIISFAGMKSDTISVTDLNKVLVIHAKENVLAEVVVSRSRKTSYVSNMNPARVEVLTSRELFKAACCDLSESFETNATVDVVSNDAVTGSKQIQMLGLSGIYTQLTVESLPGPRGLATPLGLNSIAGPWIESIQISKGIGSVVNGYESMAGQINVELKKPQNSEKLYFNAYANNMGRTDLNLNLSQKISDNWSVGLLLHDNFMYNKEMNFSNNGFRDLPAGNVFSGVNRWTYQNGKGLIAQFGIKYLKDDRTGGQIDFDEKTDKLSTNKYGLGFDINRYEGFAKIGYVFEGNTHRSIGLQLSGTYYDQKNYFGTRTYNAEQKNGYANLIYQDIIGTVAHKYRTGLTLTYDNVDETLAGIDRYLRKEVVSGAFGEYTYSPNEKFDAILGMRADYNSLYGWFGTPRVQLRYQPVTGTTLRLSSGRGQRTANIFAENMSVFASSRALVIRSEDRFDKAYGLRPEVSWNTGLSVDQTFRMFGREATASMELFSNHFQNQVVVDYENPREIAFYNLTGKSYSNSLQAELRFMPAPRFETRMAYRLLDVQTDYGDQRLSKPLMAKHRGFMNLAYALESGWNFDYTLNIVGQKRLPSTAANPVPYQLEEYSPAYATMNAQISKTFGASKNFDIYVGAENFTNYFQKNPILAYDDPFGNYFDTNMLWGPLSGRLFYTGIRYFIK</sequence>
<dbReference type="Gene3D" id="2.40.170.20">
    <property type="entry name" value="TonB-dependent receptor, beta-barrel domain"/>
    <property type="match status" value="1"/>
</dbReference>
<evidence type="ECO:0000256" key="3">
    <source>
        <dbReference type="ARBA" id="ARBA00022452"/>
    </source>
</evidence>
<dbReference type="RefSeq" id="WP_115169773.1">
    <property type="nucleotide sequence ID" value="NZ_UGYW01000002.1"/>
</dbReference>
<keyword evidence="4" id="KW-0812">Transmembrane</keyword>
<dbReference type="InterPro" id="IPR039426">
    <property type="entry name" value="TonB-dep_rcpt-like"/>
</dbReference>
<evidence type="ECO:0000256" key="2">
    <source>
        <dbReference type="ARBA" id="ARBA00022448"/>
    </source>
</evidence>
<dbReference type="GO" id="GO:0046872">
    <property type="term" value="F:metal ion binding"/>
    <property type="evidence" value="ECO:0007669"/>
    <property type="project" value="InterPro"/>
</dbReference>
<dbReference type="SUPFAM" id="SSF56935">
    <property type="entry name" value="Porins"/>
    <property type="match status" value="1"/>
</dbReference>
<evidence type="ECO:0000259" key="9">
    <source>
        <dbReference type="Pfam" id="PF00403"/>
    </source>
</evidence>
<evidence type="ECO:0000256" key="7">
    <source>
        <dbReference type="ARBA" id="ARBA00023237"/>
    </source>
</evidence>
<feature type="signal peptide" evidence="8">
    <location>
        <begin position="1"/>
        <end position="20"/>
    </location>
</feature>
<dbReference type="InterPro" id="IPR036163">
    <property type="entry name" value="HMA_dom_sf"/>
</dbReference>
<dbReference type="AlphaFoldDB" id="A0A380BTH9"/>
<keyword evidence="6" id="KW-0472">Membrane</keyword>
<dbReference type="EMBL" id="UGYW01000002">
    <property type="protein sequence ID" value="SUJ06272.1"/>
    <property type="molecule type" value="Genomic_DNA"/>
</dbReference>
<feature type="domain" description="HMA" evidence="9">
    <location>
        <begin position="247"/>
        <end position="298"/>
    </location>
</feature>
<evidence type="ECO:0000313" key="10">
    <source>
        <dbReference type="EMBL" id="SUJ06272.1"/>
    </source>
</evidence>
<gene>
    <name evidence="10" type="ORF">NCTC11388_01655</name>
</gene>
<keyword evidence="5 8" id="KW-0732">Signal</keyword>
<dbReference type="Proteomes" id="UP000254893">
    <property type="component" value="Unassembled WGS sequence"/>
</dbReference>
<dbReference type="Pfam" id="PF00403">
    <property type="entry name" value="HMA"/>
    <property type="match status" value="1"/>
</dbReference>
<dbReference type="InterPro" id="IPR006121">
    <property type="entry name" value="HMA_dom"/>
</dbReference>
<dbReference type="Pfam" id="PF13715">
    <property type="entry name" value="CarbopepD_reg_2"/>
    <property type="match status" value="1"/>
</dbReference>
<reference evidence="10 11" key="1">
    <citation type="submission" date="2018-06" db="EMBL/GenBank/DDBJ databases">
        <authorList>
            <consortium name="Pathogen Informatics"/>
            <person name="Doyle S."/>
        </authorList>
    </citation>
    <scope>NUCLEOTIDE SEQUENCE [LARGE SCALE GENOMIC DNA]</scope>
    <source>
        <strain evidence="10 11">NCTC11388</strain>
    </source>
</reference>
<dbReference type="GO" id="GO:0015344">
    <property type="term" value="F:siderophore uptake transmembrane transporter activity"/>
    <property type="evidence" value="ECO:0007669"/>
    <property type="project" value="TreeGrafter"/>
</dbReference>
<accession>A0A380BTH9</accession>
<feature type="chain" id="PRO_5016656675" evidence="8">
    <location>
        <begin position="21"/>
        <end position="1066"/>
    </location>
</feature>
<keyword evidence="10" id="KW-0675">Receptor</keyword>
<name>A0A380BTH9_SPHSI</name>
<evidence type="ECO:0000256" key="8">
    <source>
        <dbReference type="SAM" id="SignalP"/>
    </source>
</evidence>
<evidence type="ECO:0000313" key="11">
    <source>
        <dbReference type="Proteomes" id="UP000254893"/>
    </source>
</evidence>
<dbReference type="GO" id="GO:0044718">
    <property type="term" value="P:siderophore transmembrane transport"/>
    <property type="evidence" value="ECO:0007669"/>
    <property type="project" value="TreeGrafter"/>
</dbReference>
<dbReference type="InterPro" id="IPR008969">
    <property type="entry name" value="CarboxyPept-like_regulatory"/>
</dbReference>
<dbReference type="InterPro" id="IPR037066">
    <property type="entry name" value="Plug_dom_sf"/>
</dbReference>
<protein>
    <submittedName>
        <fullName evidence="10">Outer membrane receptor for ferrienterochelin and colicins</fullName>
    </submittedName>
</protein>
<evidence type="ECO:0000256" key="1">
    <source>
        <dbReference type="ARBA" id="ARBA00004571"/>
    </source>
</evidence>
<dbReference type="GO" id="GO:0009279">
    <property type="term" value="C:cell outer membrane"/>
    <property type="evidence" value="ECO:0007669"/>
    <property type="project" value="UniProtKB-SubCell"/>
</dbReference>
<dbReference type="SUPFAM" id="SSF49464">
    <property type="entry name" value="Carboxypeptidase regulatory domain-like"/>
    <property type="match status" value="1"/>
</dbReference>
<comment type="subcellular location">
    <subcellularLocation>
        <location evidence="1">Cell outer membrane</location>
        <topology evidence="1">Multi-pass membrane protein</topology>
    </subcellularLocation>
</comment>
<dbReference type="Gene3D" id="2.170.130.10">
    <property type="entry name" value="TonB-dependent receptor, plug domain"/>
    <property type="match status" value="1"/>
</dbReference>
<dbReference type="InterPro" id="IPR036942">
    <property type="entry name" value="Beta-barrel_TonB_sf"/>
</dbReference>
<keyword evidence="7" id="KW-0998">Cell outer membrane</keyword>
<evidence type="ECO:0000256" key="6">
    <source>
        <dbReference type="ARBA" id="ARBA00023136"/>
    </source>
</evidence>
<keyword evidence="3" id="KW-1134">Transmembrane beta strand</keyword>
<dbReference type="SUPFAM" id="SSF55008">
    <property type="entry name" value="HMA, heavy metal-associated domain"/>
    <property type="match status" value="3"/>
</dbReference>
<dbReference type="CDD" id="cd00371">
    <property type="entry name" value="HMA"/>
    <property type="match status" value="2"/>
</dbReference>
<evidence type="ECO:0000256" key="4">
    <source>
        <dbReference type="ARBA" id="ARBA00022692"/>
    </source>
</evidence>
<organism evidence="10 11">
    <name type="scientific">Sphingobacterium spiritivorum</name>
    <name type="common">Flavobacterium spiritivorum</name>
    <dbReference type="NCBI Taxonomy" id="258"/>
    <lineage>
        <taxon>Bacteria</taxon>
        <taxon>Pseudomonadati</taxon>
        <taxon>Bacteroidota</taxon>
        <taxon>Sphingobacteriia</taxon>
        <taxon>Sphingobacteriales</taxon>
        <taxon>Sphingobacteriaceae</taxon>
        <taxon>Sphingobacterium</taxon>
    </lineage>
</organism>
<evidence type="ECO:0000256" key="5">
    <source>
        <dbReference type="ARBA" id="ARBA00022729"/>
    </source>
</evidence>
<keyword evidence="2" id="KW-0813">Transport</keyword>
<dbReference type="PANTHER" id="PTHR30069:SF29">
    <property type="entry name" value="HEMOGLOBIN AND HEMOGLOBIN-HAPTOGLOBIN-BINDING PROTEIN 1-RELATED"/>
    <property type="match status" value="1"/>
</dbReference>
<proteinExistence type="predicted"/>